<dbReference type="Gene3D" id="3.30.450.180">
    <property type="match status" value="1"/>
</dbReference>
<dbReference type="Pfam" id="PF13560">
    <property type="entry name" value="HTH_31"/>
    <property type="match status" value="1"/>
</dbReference>
<keyword evidence="4" id="KW-1185">Reference proteome</keyword>
<dbReference type="EMBL" id="CP018047">
    <property type="protein sequence ID" value="AQU71068.1"/>
    <property type="molecule type" value="Genomic_DNA"/>
</dbReference>
<protein>
    <submittedName>
        <fullName evidence="3">Transcriptional regulator</fullName>
    </submittedName>
</protein>
<name>A0A1U9R3J3_STRNV</name>
<dbReference type="PANTHER" id="PTHR35010">
    <property type="entry name" value="BLL4672 PROTEIN-RELATED"/>
    <property type="match status" value="1"/>
</dbReference>
<gene>
    <name evidence="3" type="ORF">BBN63_19845</name>
</gene>
<reference evidence="3 4" key="1">
    <citation type="submission" date="2016-11" db="EMBL/GenBank/DDBJ databases">
        <title>Complete genome sequence of Streptomyces niveus SCSIO 3406.</title>
        <authorList>
            <person name="Zhu Q."/>
            <person name="Cheng W."/>
            <person name="Song Y."/>
            <person name="Li Q."/>
            <person name="Ju J."/>
        </authorList>
    </citation>
    <scope>NUCLEOTIDE SEQUENCE [LARGE SCALE GENOMIC DNA]</scope>
    <source>
        <strain evidence="3 4">SCSIO 3406</strain>
    </source>
</reference>
<evidence type="ECO:0000313" key="4">
    <source>
        <dbReference type="Proteomes" id="UP000189677"/>
    </source>
</evidence>
<evidence type="ECO:0000259" key="2">
    <source>
        <dbReference type="PROSITE" id="PS50943"/>
    </source>
</evidence>
<organism evidence="3 4">
    <name type="scientific">Streptomyces niveus</name>
    <name type="common">Streptomyces spheroides</name>
    <dbReference type="NCBI Taxonomy" id="193462"/>
    <lineage>
        <taxon>Bacteria</taxon>
        <taxon>Bacillati</taxon>
        <taxon>Actinomycetota</taxon>
        <taxon>Actinomycetes</taxon>
        <taxon>Kitasatosporales</taxon>
        <taxon>Streptomycetaceae</taxon>
        <taxon>Streptomyces</taxon>
    </lineage>
</organism>
<feature type="region of interest" description="Disordered" evidence="1">
    <location>
        <begin position="269"/>
        <end position="305"/>
    </location>
</feature>
<dbReference type="KEGG" id="snw:BBN63_19845"/>
<dbReference type="PROSITE" id="PS50943">
    <property type="entry name" value="HTH_CROC1"/>
    <property type="match status" value="1"/>
</dbReference>
<proteinExistence type="predicted"/>
<evidence type="ECO:0000256" key="1">
    <source>
        <dbReference type="SAM" id="MobiDB-lite"/>
    </source>
</evidence>
<dbReference type="InterPro" id="IPR041413">
    <property type="entry name" value="MLTR_LBD"/>
</dbReference>
<dbReference type="Gene3D" id="1.10.260.40">
    <property type="entry name" value="lambda repressor-like DNA-binding domains"/>
    <property type="match status" value="1"/>
</dbReference>
<dbReference type="Proteomes" id="UP000189677">
    <property type="component" value="Chromosome"/>
</dbReference>
<accession>A0A1U9R3J3</accession>
<feature type="compositionally biased region" description="Basic and acidic residues" evidence="1">
    <location>
        <begin position="296"/>
        <end position="305"/>
    </location>
</feature>
<evidence type="ECO:0000313" key="3">
    <source>
        <dbReference type="EMBL" id="AQU71068.1"/>
    </source>
</evidence>
<dbReference type="AlphaFoldDB" id="A0A1U9R3J3"/>
<dbReference type="SUPFAM" id="SSF47413">
    <property type="entry name" value="lambda repressor-like DNA-binding domains"/>
    <property type="match status" value="1"/>
</dbReference>
<dbReference type="PANTHER" id="PTHR35010:SF2">
    <property type="entry name" value="BLL4672 PROTEIN"/>
    <property type="match status" value="1"/>
</dbReference>
<feature type="domain" description="HTH cro/C1-type" evidence="2">
    <location>
        <begin position="39"/>
        <end position="92"/>
    </location>
</feature>
<dbReference type="SMART" id="SM00530">
    <property type="entry name" value="HTH_XRE"/>
    <property type="match status" value="1"/>
</dbReference>
<dbReference type="GO" id="GO:0003677">
    <property type="term" value="F:DNA binding"/>
    <property type="evidence" value="ECO:0007669"/>
    <property type="project" value="InterPro"/>
</dbReference>
<dbReference type="InterPro" id="IPR010982">
    <property type="entry name" value="Lambda_DNA-bd_dom_sf"/>
</dbReference>
<dbReference type="CDD" id="cd00093">
    <property type="entry name" value="HTH_XRE"/>
    <property type="match status" value="1"/>
</dbReference>
<sequence length="305" mass="34397">MDGDGGGRVFDPHAEIGAFLRTRRGRLSPRDVGLPLYGRYRRVPGLRREELAQLAGVSVAYLTRLEQGRGHNVSAEVLGALSRALRLTDVEHDHLTRLAKCHRTNRHTPPPPAEERVRPALREMLRSLDGVPAYVTGWRSDLLAWNRTAAALFGDWDQLPPGERNWARLLFLFPDSRRLFDDWETRAAGAVGALRVHAACRPDDPRLLSLVTELSTRSDDFRRLWSRHDVREHHHGTTRLHHPLVGALTLSFETLQLPDGSDQTLTIHHATPGSPASENLRLLTSWGPPRPTTPLRQEHRSPYPP</sequence>
<dbReference type="InterPro" id="IPR001387">
    <property type="entry name" value="Cro/C1-type_HTH"/>
</dbReference>
<dbReference type="Pfam" id="PF17765">
    <property type="entry name" value="MLTR_LBD"/>
    <property type="match status" value="1"/>
</dbReference>